<name>A0A0K9PDZ9_ZOSMR</name>
<dbReference type="Proteomes" id="UP000036987">
    <property type="component" value="Unassembled WGS sequence"/>
</dbReference>
<protein>
    <submittedName>
        <fullName evidence="2">Armadillo repeat only 4 protein</fullName>
    </submittedName>
</protein>
<dbReference type="Pfam" id="PF00514">
    <property type="entry name" value="Arm"/>
    <property type="match status" value="1"/>
</dbReference>
<dbReference type="Pfam" id="PF25055">
    <property type="entry name" value="DUF7792"/>
    <property type="match status" value="1"/>
</dbReference>
<evidence type="ECO:0000313" key="3">
    <source>
        <dbReference type="Proteomes" id="UP000036987"/>
    </source>
</evidence>
<dbReference type="PANTHER" id="PTHR46168:SF1">
    <property type="entry name" value="ARMADILLO REPEAT ONLY 4"/>
    <property type="match status" value="1"/>
</dbReference>
<gene>
    <name evidence="2" type="ORF">ZOSMA_275G00090</name>
</gene>
<proteinExistence type="predicted"/>
<dbReference type="SMART" id="SM00185">
    <property type="entry name" value="ARM"/>
    <property type="match status" value="3"/>
</dbReference>
<keyword evidence="3" id="KW-1185">Reference proteome</keyword>
<dbReference type="InterPro" id="IPR016024">
    <property type="entry name" value="ARM-type_fold"/>
</dbReference>
<accession>A0A0K9PDZ9</accession>
<dbReference type="InterPro" id="IPR011989">
    <property type="entry name" value="ARM-like"/>
</dbReference>
<sequence length="589" mass="64623">MKTQTHHSPPSTPATAGEVTAGLPLNLKTIEQELAYPILISESLKKSAKEAESFKSECQDLAILAEILLTKLRTTAGVLTSSTQPLYDRPVRRIAADCSRAMERGLGLSRRCRYGGGFLRRVVNTTIVESTEFHKTTALLEASVADLTWVVELYKTSLGTSEGDIVLSLPPVASNDPILSLVWSYMAVVIHGGTNPSERMKAVDSLTNLMRDNNRNKEIIIEEGGVQPFLALLKLKDTSIQIAACNALINVANCKLGVSMILGEHGAPTITHILSISPMKLQIEVAHLISTMASDDPAAQEEFARENVILPLVMLLSLELTGNEKQKREKESPDVKLELKIACAEALHKLSSQNVENCRKITETKGLLSLAKAIEVENGALQYNCLLTLMEICSSAEYDDDLRRSAFKTNSYVGKFAATELLRLAQQSSTPHLQIPAIRSIGYLAHTFTRKDKFVFPPLISQLNHFNPEVAIQAAISLRKFTCPANFNHVMHSKEVIEFGIVPLLLKMITSGNEKSQLNGLILACDLAVNVEEESESLEVSKLLATFEATRVSPLGQNPPLRELLPKAMEQLEPGKDHRNLTLTTVGFD</sequence>
<dbReference type="InterPro" id="IPR056694">
    <property type="entry name" value="DUF7792"/>
</dbReference>
<dbReference type="EMBL" id="LFYR01000926">
    <property type="protein sequence ID" value="KMZ67176.1"/>
    <property type="molecule type" value="Genomic_DNA"/>
</dbReference>
<dbReference type="OrthoDB" id="1683831at2759"/>
<reference evidence="3" key="1">
    <citation type="journal article" date="2016" name="Nature">
        <title>The genome of the seagrass Zostera marina reveals angiosperm adaptation to the sea.</title>
        <authorList>
            <person name="Olsen J.L."/>
            <person name="Rouze P."/>
            <person name="Verhelst B."/>
            <person name="Lin Y.-C."/>
            <person name="Bayer T."/>
            <person name="Collen J."/>
            <person name="Dattolo E."/>
            <person name="De Paoli E."/>
            <person name="Dittami S."/>
            <person name="Maumus F."/>
            <person name="Michel G."/>
            <person name="Kersting A."/>
            <person name="Lauritano C."/>
            <person name="Lohaus R."/>
            <person name="Toepel M."/>
            <person name="Tonon T."/>
            <person name="Vanneste K."/>
            <person name="Amirebrahimi M."/>
            <person name="Brakel J."/>
            <person name="Bostroem C."/>
            <person name="Chovatia M."/>
            <person name="Grimwood J."/>
            <person name="Jenkins J.W."/>
            <person name="Jueterbock A."/>
            <person name="Mraz A."/>
            <person name="Stam W.T."/>
            <person name="Tice H."/>
            <person name="Bornberg-Bauer E."/>
            <person name="Green P.J."/>
            <person name="Pearson G.A."/>
            <person name="Procaccini G."/>
            <person name="Duarte C.M."/>
            <person name="Schmutz J."/>
            <person name="Reusch T.B.H."/>
            <person name="Van de Peer Y."/>
        </authorList>
    </citation>
    <scope>NUCLEOTIDE SEQUENCE [LARGE SCALE GENOMIC DNA]</scope>
    <source>
        <strain evidence="3">cv. Finnish</strain>
    </source>
</reference>
<dbReference type="Gene3D" id="1.25.10.10">
    <property type="entry name" value="Leucine-rich Repeat Variant"/>
    <property type="match status" value="1"/>
</dbReference>
<feature type="domain" description="DUF7792" evidence="1">
    <location>
        <begin position="31"/>
        <end position="154"/>
    </location>
</feature>
<evidence type="ECO:0000313" key="2">
    <source>
        <dbReference type="EMBL" id="KMZ67176.1"/>
    </source>
</evidence>
<evidence type="ECO:0000259" key="1">
    <source>
        <dbReference type="Pfam" id="PF25055"/>
    </source>
</evidence>
<dbReference type="AlphaFoldDB" id="A0A0K9PDZ9"/>
<dbReference type="PANTHER" id="PTHR46168">
    <property type="entry name" value="ARMADILLO REPEAT ONLY 4"/>
    <property type="match status" value="1"/>
</dbReference>
<dbReference type="SUPFAM" id="SSF48371">
    <property type="entry name" value="ARM repeat"/>
    <property type="match status" value="1"/>
</dbReference>
<organism evidence="2 3">
    <name type="scientific">Zostera marina</name>
    <name type="common">Eelgrass</name>
    <dbReference type="NCBI Taxonomy" id="29655"/>
    <lineage>
        <taxon>Eukaryota</taxon>
        <taxon>Viridiplantae</taxon>
        <taxon>Streptophyta</taxon>
        <taxon>Embryophyta</taxon>
        <taxon>Tracheophyta</taxon>
        <taxon>Spermatophyta</taxon>
        <taxon>Magnoliopsida</taxon>
        <taxon>Liliopsida</taxon>
        <taxon>Zosteraceae</taxon>
        <taxon>Zostera</taxon>
    </lineage>
</organism>
<comment type="caution">
    <text evidence="2">The sequence shown here is derived from an EMBL/GenBank/DDBJ whole genome shotgun (WGS) entry which is preliminary data.</text>
</comment>
<dbReference type="InterPro" id="IPR000225">
    <property type="entry name" value="Armadillo"/>
</dbReference>
<dbReference type="OMA" id="CKRQSVL"/>